<sequence length="166" mass="18338">MTQTNRLAKLVKATSRFPKGVRSTLWSKAFGRVVPMVGTAGIKYIEVSHNTVIVELKNHRGMQNHINQLHAIAMALLAETATGFVTGMNVPDTSIVLIKSMKIDYKRPSKGDMRAVATLTDAQIQEMQSTDKGETLVSVVLTDESGQEPVQAEMLWAWVSKSRLKK</sequence>
<gene>
    <name evidence="1" type="ORF">CDG60_15365</name>
</gene>
<dbReference type="Pfam" id="PF14539">
    <property type="entry name" value="DUF4442"/>
    <property type="match status" value="1"/>
</dbReference>
<evidence type="ECO:0000313" key="1">
    <source>
        <dbReference type="EMBL" id="AXY57824.1"/>
    </source>
</evidence>
<dbReference type="Proteomes" id="UP000263753">
    <property type="component" value="Chromosome"/>
</dbReference>
<dbReference type="EMBL" id="CP032134">
    <property type="protein sequence ID" value="AXY57824.1"/>
    <property type="molecule type" value="Genomic_DNA"/>
</dbReference>
<proteinExistence type="predicted"/>
<dbReference type="AlphaFoldDB" id="A0A3B7M0X5"/>
<dbReference type="CDD" id="cd03443">
    <property type="entry name" value="PaaI_thioesterase"/>
    <property type="match status" value="1"/>
</dbReference>
<dbReference type="RefSeq" id="WP_087513106.1">
    <property type="nucleotide sequence ID" value="NZ_CP032134.1"/>
</dbReference>
<accession>A0A3B7M0X5</accession>
<dbReference type="InterPro" id="IPR027961">
    <property type="entry name" value="DUF4442"/>
</dbReference>
<evidence type="ECO:0000313" key="2">
    <source>
        <dbReference type="Proteomes" id="UP000263753"/>
    </source>
</evidence>
<dbReference type="KEGG" id="achi:CDG60_15365"/>
<dbReference type="Gene3D" id="3.10.129.10">
    <property type="entry name" value="Hotdog Thioesterase"/>
    <property type="match status" value="1"/>
</dbReference>
<reference evidence="2" key="1">
    <citation type="submission" date="2018-09" db="EMBL/GenBank/DDBJ databases">
        <title>The complete genome of Acinetobacter sp. strain WCHAc010005.</title>
        <authorList>
            <person name="Hu Y."/>
            <person name="Long H."/>
            <person name="Feng Y."/>
            <person name="Zong Z."/>
        </authorList>
    </citation>
    <scope>NUCLEOTIDE SEQUENCE [LARGE SCALE GENOMIC DNA]</scope>
    <source>
        <strain evidence="2">WCHAc010005</strain>
    </source>
</reference>
<protein>
    <submittedName>
        <fullName evidence="1">DUF4442 domain-containing protein</fullName>
    </submittedName>
</protein>
<dbReference type="SUPFAM" id="SSF54637">
    <property type="entry name" value="Thioesterase/thiol ester dehydrase-isomerase"/>
    <property type="match status" value="1"/>
</dbReference>
<dbReference type="InterPro" id="IPR029069">
    <property type="entry name" value="HotDog_dom_sf"/>
</dbReference>
<name>A0A3B7M0X5_9GAMM</name>
<organism evidence="1 2">
    <name type="scientific">Acinetobacter chinensis</name>
    <dbReference type="NCBI Taxonomy" id="2004650"/>
    <lineage>
        <taxon>Bacteria</taxon>
        <taxon>Pseudomonadati</taxon>
        <taxon>Pseudomonadota</taxon>
        <taxon>Gammaproteobacteria</taxon>
        <taxon>Moraxellales</taxon>
        <taxon>Moraxellaceae</taxon>
        <taxon>Acinetobacter</taxon>
    </lineage>
</organism>